<keyword evidence="3" id="KW-0238">DNA-binding</keyword>
<dbReference type="CDD" id="cd08422">
    <property type="entry name" value="PBP2_CrgA_like"/>
    <property type="match status" value="1"/>
</dbReference>
<dbReference type="InterPro" id="IPR036388">
    <property type="entry name" value="WH-like_DNA-bd_sf"/>
</dbReference>
<keyword evidence="4" id="KW-0804">Transcription</keyword>
<dbReference type="InterPro" id="IPR036390">
    <property type="entry name" value="WH_DNA-bd_sf"/>
</dbReference>
<dbReference type="Proteomes" id="UP001595444">
    <property type="component" value="Unassembled WGS sequence"/>
</dbReference>
<gene>
    <name evidence="6" type="ORF">ACFOKA_13260</name>
</gene>
<dbReference type="PANTHER" id="PTHR30537">
    <property type="entry name" value="HTH-TYPE TRANSCRIPTIONAL REGULATOR"/>
    <property type="match status" value="1"/>
</dbReference>
<name>A0ABV7D6T6_9PROT</name>
<evidence type="ECO:0000313" key="7">
    <source>
        <dbReference type="Proteomes" id="UP001595444"/>
    </source>
</evidence>
<evidence type="ECO:0000256" key="2">
    <source>
        <dbReference type="ARBA" id="ARBA00023015"/>
    </source>
</evidence>
<accession>A0ABV7D6T6</accession>
<dbReference type="PROSITE" id="PS50931">
    <property type="entry name" value="HTH_LYSR"/>
    <property type="match status" value="1"/>
</dbReference>
<keyword evidence="2" id="KW-0805">Transcription regulation</keyword>
<dbReference type="Gene3D" id="1.10.10.10">
    <property type="entry name" value="Winged helix-like DNA-binding domain superfamily/Winged helix DNA-binding domain"/>
    <property type="match status" value="1"/>
</dbReference>
<dbReference type="Pfam" id="PF03466">
    <property type="entry name" value="LysR_substrate"/>
    <property type="match status" value="1"/>
</dbReference>
<comment type="caution">
    <text evidence="6">The sequence shown here is derived from an EMBL/GenBank/DDBJ whole genome shotgun (WGS) entry which is preliminary data.</text>
</comment>
<evidence type="ECO:0000259" key="5">
    <source>
        <dbReference type="PROSITE" id="PS50931"/>
    </source>
</evidence>
<protein>
    <submittedName>
        <fullName evidence="6">LysR family transcriptional regulator</fullName>
    </submittedName>
</protein>
<proteinExistence type="inferred from homology"/>
<dbReference type="InterPro" id="IPR005119">
    <property type="entry name" value="LysR_subst-bd"/>
</dbReference>
<dbReference type="InterPro" id="IPR058163">
    <property type="entry name" value="LysR-type_TF_proteobact-type"/>
</dbReference>
<dbReference type="Gene3D" id="3.40.190.290">
    <property type="match status" value="1"/>
</dbReference>
<dbReference type="SUPFAM" id="SSF46785">
    <property type="entry name" value="Winged helix' DNA-binding domain"/>
    <property type="match status" value="1"/>
</dbReference>
<feature type="domain" description="HTH lysR-type" evidence="5">
    <location>
        <begin position="1"/>
        <end position="59"/>
    </location>
</feature>
<comment type="similarity">
    <text evidence="1">Belongs to the LysR transcriptional regulatory family.</text>
</comment>
<sequence length="298" mass="32658">MYSLDDLALFIAIAEHGGFTAAAKAVQLPKSTVSRRLSDYEARLGITLFQRSTRALSLTNEGMKLYQSAKPAIEAALAIDQTLSEKSGNRASGRVSITTTAAMGQHLVAPHLPALLDSYPNIQVELRLSENRINIINDAVDIAIRMGELEDSDLMARRLTSINRLVVATPTYLAAKGTPRTPQDLMQHNCIITRQDLSVWHFPGDHTIHIKWQIAAGNMLVARDLTLASTGISILPAMFIEDDLAANRLVPILADYPLESAPAWIVATRQKHRSLAVRTVMDHLITAFAHPAQNQAQT</sequence>
<dbReference type="Pfam" id="PF00126">
    <property type="entry name" value="HTH_1"/>
    <property type="match status" value="1"/>
</dbReference>
<dbReference type="RefSeq" id="WP_194213486.1">
    <property type="nucleotide sequence ID" value="NZ_CP061205.1"/>
</dbReference>
<reference evidence="7" key="1">
    <citation type="journal article" date="2019" name="Int. J. Syst. Evol. Microbiol.">
        <title>The Global Catalogue of Microorganisms (GCM) 10K type strain sequencing project: providing services to taxonomists for standard genome sequencing and annotation.</title>
        <authorList>
            <consortium name="The Broad Institute Genomics Platform"/>
            <consortium name="The Broad Institute Genome Sequencing Center for Infectious Disease"/>
            <person name="Wu L."/>
            <person name="Ma J."/>
        </authorList>
    </citation>
    <scope>NUCLEOTIDE SEQUENCE [LARGE SCALE GENOMIC DNA]</scope>
    <source>
        <strain evidence="7">KCTC 62164</strain>
    </source>
</reference>
<keyword evidence="7" id="KW-1185">Reference proteome</keyword>
<evidence type="ECO:0000256" key="4">
    <source>
        <dbReference type="ARBA" id="ARBA00023163"/>
    </source>
</evidence>
<evidence type="ECO:0000256" key="3">
    <source>
        <dbReference type="ARBA" id="ARBA00023125"/>
    </source>
</evidence>
<organism evidence="6 7">
    <name type="scientific">Kordiimonas pumila</name>
    <dbReference type="NCBI Taxonomy" id="2161677"/>
    <lineage>
        <taxon>Bacteria</taxon>
        <taxon>Pseudomonadati</taxon>
        <taxon>Pseudomonadota</taxon>
        <taxon>Alphaproteobacteria</taxon>
        <taxon>Kordiimonadales</taxon>
        <taxon>Kordiimonadaceae</taxon>
        <taxon>Kordiimonas</taxon>
    </lineage>
</organism>
<dbReference type="InterPro" id="IPR000847">
    <property type="entry name" value="LysR_HTH_N"/>
</dbReference>
<evidence type="ECO:0000256" key="1">
    <source>
        <dbReference type="ARBA" id="ARBA00009437"/>
    </source>
</evidence>
<dbReference type="SUPFAM" id="SSF53850">
    <property type="entry name" value="Periplasmic binding protein-like II"/>
    <property type="match status" value="1"/>
</dbReference>
<dbReference type="EMBL" id="JBHRSL010000010">
    <property type="protein sequence ID" value="MFC3052877.1"/>
    <property type="molecule type" value="Genomic_DNA"/>
</dbReference>
<evidence type="ECO:0000313" key="6">
    <source>
        <dbReference type="EMBL" id="MFC3052877.1"/>
    </source>
</evidence>
<dbReference type="PANTHER" id="PTHR30537:SF5">
    <property type="entry name" value="HTH-TYPE TRANSCRIPTIONAL ACTIVATOR TTDR-RELATED"/>
    <property type="match status" value="1"/>
</dbReference>